<accession>A0ABP5RC69</accession>
<gene>
    <name evidence="4" type="ORF">GCM10010430_44340</name>
</gene>
<evidence type="ECO:0000256" key="2">
    <source>
        <dbReference type="ARBA" id="ARBA00022801"/>
    </source>
</evidence>
<dbReference type="InterPro" id="IPR002575">
    <property type="entry name" value="Aminoglycoside_PTrfase"/>
</dbReference>
<evidence type="ECO:0000256" key="1">
    <source>
        <dbReference type="ARBA" id="ARBA00001946"/>
    </source>
</evidence>
<keyword evidence="5" id="KW-1185">Reference proteome</keyword>
<evidence type="ECO:0000313" key="5">
    <source>
        <dbReference type="Proteomes" id="UP001500305"/>
    </source>
</evidence>
<sequence>MSSKPAPSGPPRHAAPVDAHLILRRGEDVLLTRRAGDTYATGLLHLPSGHVEAVEDVVTAVIREASEEIGVVIDPADVRAAVVLHHRSPAGQTRIGWFLEATIWSGTPRILEPDRCSQIDWFPLAALPDDMVAYCRAGLDAYRAGQHVALHFQEPTDAIAHTPGGPDRLRPVPLTGPRPAAVLGPALASFAERAVGPLTAVTDTSWTRPASRVWRLTGPGGGTWYLKQHPTPKFHDREVTAYRTWTGALHNRAPRLVAADTDLQAVVTTALPGHLLHGLPLTPRQELAVHRQLGQLARAFHTSAPVRPGDHPPAALEKLDRHLNAARPHLTDGDEKLIRTCAERLTLLPPALQVPTMGDLQLRNALMNDQDEVALIDFERAEYGPRTRDFVRLADLWAHRPALRQAFFDGYGDVLTAEEAERLDCEEALDALSGIAYGTSHDDPEVVERGRRTLARLRGTRP</sequence>
<dbReference type="PROSITE" id="PS51462">
    <property type="entry name" value="NUDIX"/>
    <property type="match status" value="1"/>
</dbReference>
<proteinExistence type="predicted"/>
<dbReference type="InterPro" id="IPR000086">
    <property type="entry name" value="NUDIX_hydrolase_dom"/>
</dbReference>
<evidence type="ECO:0000259" key="3">
    <source>
        <dbReference type="PROSITE" id="PS51462"/>
    </source>
</evidence>
<dbReference type="Gene3D" id="3.90.1200.10">
    <property type="match status" value="1"/>
</dbReference>
<keyword evidence="2" id="KW-0378">Hydrolase</keyword>
<organism evidence="4 5">
    <name type="scientific">Kitasatospora cystarginea</name>
    <dbReference type="NCBI Taxonomy" id="58350"/>
    <lineage>
        <taxon>Bacteria</taxon>
        <taxon>Bacillati</taxon>
        <taxon>Actinomycetota</taxon>
        <taxon>Actinomycetes</taxon>
        <taxon>Kitasatosporales</taxon>
        <taxon>Streptomycetaceae</taxon>
        <taxon>Kitasatospora</taxon>
    </lineage>
</organism>
<dbReference type="SUPFAM" id="SSF56112">
    <property type="entry name" value="Protein kinase-like (PK-like)"/>
    <property type="match status" value="1"/>
</dbReference>
<dbReference type="Pfam" id="PF00293">
    <property type="entry name" value="NUDIX"/>
    <property type="match status" value="1"/>
</dbReference>
<evidence type="ECO:0000313" key="4">
    <source>
        <dbReference type="EMBL" id="GAA2255658.1"/>
    </source>
</evidence>
<dbReference type="PANTHER" id="PTHR43046:SF16">
    <property type="entry name" value="ADP-RIBOSE PYROPHOSPHATASE YJHB-RELATED"/>
    <property type="match status" value="1"/>
</dbReference>
<dbReference type="PANTHER" id="PTHR43046">
    <property type="entry name" value="GDP-MANNOSE MANNOSYL HYDROLASE"/>
    <property type="match status" value="1"/>
</dbReference>
<comment type="caution">
    <text evidence="4">The sequence shown here is derived from an EMBL/GenBank/DDBJ whole genome shotgun (WGS) entry which is preliminary data.</text>
</comment>
<dbReference type="Gene3D" id="3.90.79.10">
    <property type="entry name" value="Nucleoside Triphosphate Pyrophosphohydrolase"/>
    <property type="match status" value="1"/>
</dbReference>
<dbReference type="Pfam" id="PF01636">
    <property type="entry name" value="APH"/>
    <property type="match status" value="1"/>
</dbReference>
<dbReference type="InterPro" id="IPR020084">
    <property type="entry name" value="NUDIX_hydrolase_CS"/>
</dbReference>
<dbReference type="SUPFAM" id="SSF55811">
    <property type="entry name" value="Nudix"/>
    <property type="match status" value="1"/>
</dbReference>
<name>A0ABP5RC69_9ACTN</name>
<dbReference type="Proteomes" id="UP001500305">
    <property type="component" value="Unassembled WGS sequence"/>
</dbReference>
<comment type="cofactor">
    <cofactor evidence="1">
        <name>Mg(2+)</name>
        <dbReference type="ChEBI" id="CHEBI:18420"/>
    </cofactor>
</comment>
<dbReference type="InterPro" id="IPR011009">
    <property type="entry name" value="Kinase-like_dom_sf"/>
</dbReference>
<dbReference type="RefSeq" id="WP_344638210.1">
    <property type="nucleotide sequence ID" value="NZ_BAAATR010000020.1"/>
</dbReference>
<dbReference type="CDD" id="cd04683">
    <property type="entry name" value="NUDIX_Hydrolase"/>
    <property type="match status" value="1"/>
</dbReference>
<protein>
    <recommendedName>
        <fullName evidence="3">Nudix hydrolase domain-containing protein</fullName>
    </recommendedName>
</protein>
<reference evidence="5" key="1">
    <citation type="journal article" date="2019" name="Int. J. Syst. Evol. Microbiol.">
        <title>The Global Catalogue of Microorganisms (GCM) 10K type strain sequencing project: providing services to taxonomists for standard genome sequencing and annotation.</title>
        <authorList>
            <consortium name="The Broad Institute Genomics Platform"/>
            <consortium name="The Broad Institute Genome Sequencing Center for Infectious Disease"/>
            <person name="Wu L."/>
            <person name="Ma J."/>
        </authorList>
    </citation>
    <scope>NUCLEOTIDE SEQUENCE [LARGE SCALE GENOMIC DNA]</scope>
    <source>
        <strain evidence="5">JCM 7356</strain>
    </source>
</reference>
<dbReference type="PROSITE" id="PS00893">
    <property type="entry name" value="NUDIX_BOX"/>
    <property type="match status" value="1"/>
</dbReference>
<feature type="domain" description="Nudix hydrolase" evidence="3">
    <location>
        <begin position="12"/>
        <end position="144"/>
    </location>
</feature>
<dbReference type="InterPro" id="IPR015797">
    <property type="entry name" value="NUDIX_hydrolase-like_dom_sf"/>
</dbReference>
<dbReference type="EMBL" id="BAAATR010000020">
    <property type="protein sequence ID" value="GAA2255658.1"/>
    <property type="molecule type" value="Genomic_DNA"/>
</dbReference>